<dbReference type="AlphaFoldDB" id="A0A7Y3RLS7"/>
<feature type="domain" description="LysM" evidence="3">
    <location>
        <begin position="66"/>
        <end position="110"/>
    </location>
</feature>
<dbReference type="PROSITE" id="PS51257">
    <property type="entry name" value="PROKAR_LIPOPROTEIN"/>
    <property type="match status" value="1"/>
</dbReference>
<evidence type="ECO:0000259" key="3">
    <source>
        <dbReference type="PROSITE" id="PS51782"/>
    </source>
</evidence>
<dbReference type="RefSeq" id="WP_173198628.1">
    <property type="nucleotide sequence ID" value="NZ_JABFCX010000002.1"/>
</dbReference>
<gene>
    <name evidence="4" type="ORF">HK107_08835</name>
</gene>
<dbReference type="Proteomes" id="UP000536835">
    <property type="component" value="Unassembled WGS sequence"/>
</dbReference>
<evidence type="ECO:0000313" key="4">
    <source>
        <dbReference type="EMBL" id="NNU16424.1"/>
    </source>
</evidence>
<name>A0A7Y3RLS7_9PROT</name>
<dbReference type="GO" id="GO:0004222">
    <property type="term" value="F:metalloendopeptidase activity"/>
    <property type="evidence" value="ECO:0007669"/>
    <property type="project" value="TreeGrafter"/>
</dbReference>
<comment type="similarity">
    <text evidence="1">Belongs to the E.coli NlpD/Haemophilus LppB family.</text>
</comment>
<sequence>MTTLKKRFLPVSSLALVTAACAAIILDAAHAQQVPVRYGTDPGYSSEAPQVLSYADRDAPEPTGEIEHVVEPRETVYALGRLYDVSPAAIIEKNGLRRPYGLEIGQVVLIPVKPEEDLTRIREVSTSRRDMPSARELAALESTRRIPVTTGDYIVRQGDTMYSISRRFGVSVAQLAAANSIRAPYTISLDQRLVIPGLQQAPQQLPRMARSEALEARAPVRRPVQEQLDRKMVEETMTPRSLPELGAGSPFAWPVRGPVLTDFGDALKTGGRSDGINIAAPIGAPVRASADGEVVYRGNELDGLGNLLLVKHDGGWVSAYAHADAILVRKGDYVRQGQVIAKVGRSGTVDRPQLHFQLRKNLQPQDPIIAMQGELDGATLTAASLRKR</sequence>
<evidence type="ECO:0000256" key="2">
    <source>
        <dbReference type="SAM" id="SignalP"/>
    </source>
</evidence>
<evidence type="ECO:0000313" key="5">
    <source>
        <dbReference type="Proteomes" id="UP000536835"/>
    </source>
</evidence>
<dbReference type="InterPro" id="IPR050570">
    <property type="entry name" value="Cell_wall_metabolism_enzyme"/>
</dbReference>
<dbReference type="Pfam" id="PF01476">
    <property type="entry name" value="LysM"/>
    <property type="match status" value="2"/>
</dbReference>
<dbReference type="PANTHER" id="PTHR21666:SF263">
    <property type="entry name" value="MUREIN HYDROLASE ACTIVATOR NLPD"/>
    <property type="match status" value="1"/>
</dbReference>
<dbReference type="SUPFAM" id="SSF54106">
    <property type="entry name" value="LysM domain"/>
    <property type="match status" value="1"/>
</dbReference>
<dbReference type="CDD" id="cd00118">
    <property type="entry name" value="LysM"/>
    <property type="match status" value="2"/>
</dbReference>
<comment type="caution">
    <text evidence="4">The sequence shown here is derived from an EMBL/GenBank/DDBJ whole genome shotgun (WGS) entry which is preliminary data.</text>
</comment>
<dbReference type="Pfam" id="PF01551">
    <property type="entry name" value="Peptidase_M23"/>
    <property type="match status" value="1"/>
</dbReference>
<dbReference type="InterPro" id="IPR016047">
    <property type="entry name" value="M23ase_b-sheet_dom"/>
</dbReference>
<evidence type="ECO:0000256" key="1">
    <source>
        <dbReference type="ARBA" id="ARBA00038420"/>
    </source>
</evidence>
<feature type="chain" id="PRO_5030863307" evidence="2">
    <location>
        <begin position="23"/>
        <end position="388"/>
    </location>
</feature>
<keyword evidence="2" id="KW-0732">Signal</keyword>
<dbReference type="CDD" id="cd12797">
    <property type="entry name" value="M23_peptidase"/>
    <property type="match status" value="1"/>
</dbReference>
<keyword evidence="5" id="KW-1185">Reference proteome</keyword>
<dbReference type="InterPro" id="IPR036779">
    <property type="entry name" value="LysM_dom_sf"/>
</dbReference>
<dbReference type="Gene3D" id="3.10.350.10">
    <property type="entry name" value="LysM domain"/>
    <property type="match status" value="2"/>
</dbReference>
<feature type="domain" description="LysM" evidence="3">
    <location>
        <begin position="151"/>
        <end position="195"/>
    </location>
</feature>
<dbReference type="PROSITE" id="PS51782">
    <property type="entry name" value="LYSM"/>
    <property type="match status" value="2"/>
</dbReference>
<dbReference type="InterPro" id="IPR018392">
    <property type="entry name" value="LysM"/>
</dbReference>
<dbReference type="Gene3D" id="2.70.70.10">
    <property type="entry name" value="Glucose Permease (Domain IIA)"/>
    <property type="match status" value="1"/>
</dbReference>
<dbReference type="PANTHER" id="PTHR21666">
    <property type="entry name" value="PEPTIDASE-RELATED"/>
    <property type="match status" value="1"/>
</dbReference>
<feature type="signal peptide" evidence="2">
    <location>
        <begin position="1"/>
        <end position="22"/>
    </location>
</feature>
<dbReference type="EMBL" id="JABFCX010000002">
    <property type="protein sequence ID" value="NNU16424.1"/>
    <property type="molecule type" value="Genomic_DNA"/>
</dbReference>
<protein>
    <submittedName>
        <fullName evidence="4">LysM peptidoglycan-binding domain-containing M23 family metallopeptidase</fullName>
    </submittedName>
</protein>
<dbReference type="InterPro" id="IPR011055">
    <property type="entry name" value="Dup_hybrid_motif"/>
</dbReference>
<dbReference type="SMART" id="SM00257">
    <property type="entry name" value="LysM"/>
    <property type="match status" value="2"/>
</dbReference>
<organism evidence="4 5">
    <name type="scientific">Parvularcula mediterranea</name>
    <dbReference type="NCBI Taxonomy" id="2732508"/>
    <lineage>
        <taxon>Bacteria</taxon>
        <taxon>Pseudomonadati</taxon>
        <taxon>Pseudomonadota</taxon>
        <taxon>Alphaproteobacteria</taxon>
        <taxon>Parvularculales</taxon>
        <taxon>Parvularculaceae</taxon>
        <taxon>Parvularcula</taxon>
    </lineage>
</organism>
<dbReference type="SUPFAM" id="SSF51261">
    <property type="entry name" value="Duplicated hybrid motif"/>
    <property type="match status" value="1"/>
</dbReference>
<accession>A0A7Y3RLS7</accession>
<reference evidence="4 5" key="1">
    <citation type="submission" date="2020-05" db="EMBL/GenBank/DDBJ databases">
        <title>Parvularcula mediterraneae sp. nov., isolated from polypropylene straw from shallow seawater of the seashore of Laganas in Zakynthos island, Greece.</title>
        <authorList>
            <person name="Szabo I."/>
            <person name="Al-Omari J."/>
            <person name="Rado J."/>
            <person name="Szerdahelyi G.S."/>
        </authorList>
    </citation>
    <scope>NUCLEOTIDE SEQUENCE [LARGE SCALE GENOMIC DNA]</scope>
    <source>
        <strain evidence="4 5">ZS-1/3</strain>
    </source>
</reference>
<proteinExistence type="inferred from homology"/>